<dbReference type="CDD" id="cd00093">
    <property type="entry name" value="HTH_XRE"/>
    <property type="match status" value="1"/>
</dbReference>
<reference evidence="3 4" key="1">
    <citation type="submission" date="2019-08" db="EMBL/GenBank/DDBJ databases">
        <title>Bacillus genomes from the desert of Cuatro Cienegas, Coahuila.</title>
        <authorList>
            <person name="Olmedo-Alvarez G."/>
        </authorList>
    </citation>
    <scope>NUCLEOTIDE SEQUENCE [LARGE SCALE GENOMIC DNA]</scope>
    <source>
        <strain evidence="3 4">CH34_1T</strain>
    </source>
</reference>
<dbReference type="GO" id="GO:0005829">
    <property type="term" value="C:cytosol"/>
    <property type="evidence" value="ECO:0007669"/>
    <property type="project" value="TreeGrafter"/>
</dbReference>
<keyword evidence="1" id="KW-0238">DNA-binding</keyword>
<name>A0A5D4NW80_9BACI</name>
<proteinExistence type="predicted"/>
<dbReference type="Gene3D" id="1.10.260.40">
    <property type="entry name" value="lambda repressor-like DNA-binding domains"/>
    <property type="match status" value="1"/>
</dbReference>
<evidence type="ECO:0000256" key="1">
    <source>
        <dbReference type="ARBA" id="ARBA00023125"/>
    </source>
</evidence>
<organism evidence="3 4">
    <name type="scientific">Rossellomorea vietnamensis</name>
    <dbReference type="NCBI Taxonomy" id="218284"/>
    <lineage>
        <taxon>Bacteria</taxon>
        <taxon>Bacillati</taxon>
        <taxon>Bacillota</taxon>
        <taxon>Bacilli</taxon>
        <taxon>Bacillales</taxon>
        <taxon>Bacillaceae</taxon>
        <taxon>Rossellomorea</taxon>
    </lineage>
</organism>
<dbReference type="InterPro" id="IPR010982">
    <property type="entry name" value="Lambda_DNA-bd_dom_sf"/>
</dbReference>
<dbReference type="SUPFAM" id="SSF47413">
    <property type="entry name" value="lambda repressor-like DNA-binding domains"/>
    <property type="match status" value="1"/>
</dbReference>
<protein>
    <submittedName>
        <fullName evidence="3">Helix-turn-helix transcriptional regulator</fullName>
    </submittedName>
</protein>
<dbReference type="PANTHER" id="PTHR46797:SF1">
    <property type="entry name" value="METHYLPHOSPHONATE SYNTHASE"/>
    <property type="match status" value="1"/>
</dbReference>
<sequence>MALKRELSSLDNQANFRKTLGKHLRYKREELNLSQEKFAWDAGLDDKNFGKIERGVKGPSIRTLYKLRHTHNLSIDQLLDDVKAELEQEGDD</sequence>
<evidence type="ECO:0000259" key="2">
    <source>
        <dbReference type="PROSITE" id="PS50943"/>
    </source>
</evidence>
<feature type="domain" description="HTH cro/C1-type" evidence="2">
    <location>
        <begin position="24"/>
        <end position="78"/>
    </location>
</feature>
<dbReference type="InterPro" id="IPR050807">
    <property type="entry name" value="TransReg_Diox_bact_type"/>
</dbReference>
<dbReference type="PROSITE" id="PS50943">
    <property type="entry name" value="HTH_CROC1"/>
    <property type="match status" value="1"/>
</dbReference>
<dbReference type="EMBL" id="VTEI01000003">
    <property type="protein sequence ID" value="TYS17734.1"/>
    <property type="molecule type" value="Genomic_DNA"/>
</dbReference>
<dbReference type="GO" id="GO:0003677">
    <property type="term" value="F:DNA binding"/>
    <property type="evidence" value="ECO:0007669"/>
    <property type="project" value="UniProtKB-KW"/>
</dbReference>
<dbReference type="AlphaFoldDB" id="A0A5D4NW80"/>
<comment type="caution">
    <text evidence="3">The sequence shown here is derived from an EMBL/GenBank/DDBJ whole genome shotgun (WGS) entry which is preliminary data.</text>
</comment>
<dbReference type="PANTHER" id="PTHR46797">
    <property type="entry name" value="HTH-TYPE TRANSCRIPTIONAL REGULATOR"/>
    <property type="match status" value="1"/>
</dbReference>
<accession>A0A5D4NW80</accession>
<dbReference type="Proteomes" id="UP000322267">
    <property type="component" value="Unassembled WGS sequence"/>
</dbReference>
<evidence type="ECO:0000313" key="4">
    <source>
        <dbReference type="Proteomes" id="UP000322267"/>
    </source>
</evidence>
<dbReference type="OrthoDB" id="2941482at2"/>
<dbReference type="InterPro" id="IPR001387">
    <property type="entry name" value="Cro/C1-type_HTH"/>
</dbReference>
<gene>
    <name evidence="3" type="ORF">FZC78_07695</name>
</gene>
<dbReference type="GO" id="GO:0003700">
    <property type="term" value="F:DNA-binding transcription factor activity"/>
    <property type="evidence" value="ECO:0007669"/>
    <property type="project" value="TreeGrafter"/>
</dbReference>
<evidence type="ECO:0000313" key="3">
    <source>
        <dbReference type="EMBL" id="TYS17734.1"/>
    </source>
</evidence>
<dbReference type="SMART" id="SM00530">
    <property type="entry name" value="HTH_XRE"/>
    <property type="match status" value="1"/>
</dbReference>
<dbReference type="Pfam" id="PF12844">
    <property type="entry name" value="HTH_19"/>
    <property type="match status" value="1"/>
</dbReference>